<organism evidence="1">
    <name type="scientific">Rhizophora mucronata</name>
    <name type="common">Asiatic mangrove</name>
    <dbReference type="NCBI Taxonomy" id="61149"/>
    <lineage>
        <taxon>Eukaryota</taxon>
        <taxon>Viridiplantae</taxon>
        <taxon>Streptophyta</taxon>
        <taxon>Embryophyta</taxon>
        <taxon>Tracheophyta</taxon>
        <taxon>Spermatophyta</taxon>
        <taxon>Magnoliopsida</taxon>
        <taxon>eudicotyledons</taxon>
        <taxon>Gunneridae</taxon>
        <taxon>Pentapetalae</taxon>
        <taxon>rosids</taxon>
        <taxon>fabids</taxon>
        <taxon>Malpighiales</taxon>
        <taxon>Rhizophoraceae</taxon>
        <taxon>Rhizophora</taxon>
    </lineage>
</organism>
<proteinExistence type="predicted"/>
<dbReference type="AlphaFoldDB" id="A0A2P2PW20"/>
<name>A0A2P2PW20_RHIMU</name>
<accession>A0A2P2PW20</accession>
<dbReference type="EMBL" id="GGEC01078460">
    <property type="protein sequence ID" value="MBX58944.1"/>
    <property type="molecule type" value="Transcribed_RNA"/>
</dbReference>
<protein>
    <submittedName>
        <fullName evidence="1">Uncharacterized protein</fullName>
    </submittedName>
</protein>
<sequence length="33" mass="3865">MHIVFRMLSNHNLFVELCILKHFIMGTKSYIGA</sequence>
<reference evidence="1" key="1">
    <citation type="submission" date="2018-02" db="EMBL/GenBank/DDBJ databases">
        <title>Rhizophora mucronata_Transcriptome.</title>
        <authorList>
            <person name="Meera S.P."/>
            <person name="Sreeshan A."/>
            <person name="Augustine A."/>
        </authorList>
    </citation>
    <scope>NUCLEOTIDE SEQUENCE</scope>
    <source>
        <tissue evidence="1">Leaf</tissue>
    </source>
</reference>
<evidence type="ECO:0000313" key="1">
    <source>
        <dbReference type="EMBL" id="MBX58944.1"/>
    </source>
</evidence>